<evidence type="ECO:0000313" key="3">
    <source>
        <dbReference type="WBParaSite" id="TMUE_3000012982.1"/>
    </source>
</evidence>
<proteinExistence type="predicted"/>
<dbReference type="AlphaFoldDB" id="A0A5S6R1E1"/>
<dbReference type="InterPro" id="IPR036047">
    <property type="entry name" value="F-box-like_dom_sf"/>
</dbReference>
<accession>A0A5S6R1E1</accession>
<dbReference type="Gene3D" id="1.20.1280.50">
    <property type="match status" value="1"/>
</dbReference>
<dbReference type="SMART" id="SM00256">
    <property type="entry name" value="FBOX"/>
    <property type="match status" value="1"/>
</dbReference>
<dbReference type="InterPro" id="IPR032675">
    <property type="entry name" value="LRR_dom_sf"/>
</dbReference>
<keyword evidence="2" id="KW-1185">Reference proteome</keyword>
<dbReference type="Gene3D" id="3.80.10.10">
    <property type="entry name" value="Ribonuclease Inhibitor"/>
    <property type="match status" value="1"/>
</dbReference>
<reference evidence="3" key="1">
    <citation type="submission" date="2019-12" db="UniProtKB">
        <authorList>
            <consortium name="WormBaseParasite"/>
        </authorList>
    </citation>
    <scope>IDENTIFICATION</scope>
</reference>
<sequence length="411" mass="47438">MAATSPCGTVDWTKLPEDVLTRIFGLIPFSQRNVLMSVCRKWREVMSLKSMWANIVYTIPDDRAGPSVHMINIAKQFGHYHRNVTVKLTCADQVHRKLAIQLLRTLSDVRPRSIEHFKFEVVGYKTIFYTADDFGTSVAYFLSQQTSQEDEQVKPLISIQLQRAHISINEDILKSLHLNHGSTLTYVNLQISNFPCCIKPDKMTEAVSQMANLRDLRVTYCSINEATLNVLTDNKFFRHLSLLYHKCKDGPDYTPIGHADWITFHKGNGKRLVTVVVQYDYPRFMVPDIFNKNKFISNLLFELPVDQEMLTLMHNSRNTLTKITVSSYAIGDISSALISLITQCRRLKTMYLRYLPAEEVRKQILNRRPNLKHNMELSTRIQLRLPPEDVLLEPEDDTCLAVWATNRNEML</sequence>
<dbReference type="SUPFAM" id="SSF81383">
    <property type="entry name" value="F-box domain"/>
    <property type="match status" value="1"/>
</dbReference>
<protein>
    <submittedName>
        <fullName evidence="3">F-box domain-containing protein</fullName>
    </submittedName>
</protein>
<evidence type="ECO:0000259" key="1">
    <source>
        <dbReference type="PROSITE" id="PS50181"/>
    </source>
</evidence>
<dbReference type="InterPro" id="IPR001810">
    <property type="entry name" value="F-box_dom"/>
</dbReference>
<name>A0A5S6R1E1_TRIMR</name>
<dbReference type="Pfam" id="PF12937">
    <property type="entry name" value="F-box-like"/>
    <property type="match status" value="1"/>
</dbReference>
<dbReference type="Proteomes" id="UP000046395">
    <property type="component" value="Unassembled WGS sequence"/>
</dbReference>
<dbReference type="WBParaSite" id="TMUE_3000012982.1">
    <property type="protein sequence ID" value="TMUE_3000012982.1"/>
    <property type="gene ID" value="WBGene00301767"/>
</dbReference>
<dbReference type="PROSITE" id="PS50181">
    <property type="entry name" value="FBOX"/>
    <property type="match status" value="1"/>
</dbReference>
<dbReference type="STRING" id="70415.A0A5S6R1E1"/>
<evidence type="ECO:0000313" key="2">
    <source>
        <dbReference type="Proteomes" id="UP000046395"/>
    </source>
</evidence>
<feature type="domain" description="F-box" evidence="1">
    <location>
        <begin position="9"/>
        <end position="55"/>
    </location>
</feature>
<organism evidence="2 3">
    <name type="scientific">Trichuris muris</name>
    <name type="common">Mouse whipworm</name>
    <dbReference type="NCBI Taxonomy" id="70415"/>
    <lineage>
        <taxon>Eukaryota</taxon>
        <taxon>Metazoa</taxon>
        <taxon>Ecdysozoa</taxon>
        <taxon>Nematoda</taxon>
        <taxon>Enoplea</taxon>
        <taxon>Dorylaimia</taxon>
        <taxon>Trichinellida</taxon>
        <taxon>Trichuridae</taxon>
        <taxon>Trichuris</taxon>
    </lineage>
</organism>